<reference evidence="2" key="1">
    <citation type="submission" date="2018-05" db="EMBL/GenBank/DDBJ databases">
        <authorList>
            <person name="Lanie J.A."/>
            <person name="Ng W.-L."/>
            <person name="Kazmierczak K.M."/>
            <person name="Andrzejewski T.M."/>
            <person name="Davidsen T.M."/>
            <person name="Wayne K.J."/>
            <person name="Tettelin H."/>
            <person name="Glass J.I."/>
            <person name="Rusch D."/>
            <person name="Podicherti R."/>
            <person name="Tsui H.-C.T."/>
            <person name="Winkler M.E."/>
        </authorList>
    </citation>
    <scope>NUCLEOTIDE SEQUENCE</scope>
</reference>
<organism evidence="2">
    <name type="scientific">marine metagenome</name>
    <dbReference type="NCBI Taxonomy" id="408172"/>
    <lineage>
        <taxon>unclassified sequences</taxon>
        <taxon>metagenomes</taxon>
        <taxon>ecological metagenomes</taxon>
    </lineage>
</organism>
<evidence type="ECO:0000313" key="2">
    <source>
        <dbReference type="EMBL" id="SVE63600.1"/>
    </source>
</evidence>
<dbReference type="AlphaFoldDB" id="A0A383F4T5"/>
<name>A0A383F4T5_9ZZZZ</name>
<gene>
    <name evidence="2" type="ORF">METZ01_LOCUS516454</name>
</gene>
<sequence>MVSKSKADENLVCIGSFQYLKNSVAHSLYRNGKVLARRDKDGSDAGKEGMDFEAQSMEGRDARRCELTSRRTLDQNGFEMLAYPHAVTDFDFLNNEQVVRTYYPECAEIVREVTGANLVVAFDHNIRSAAGKQSKRRIQGGQQVQGPAHVVHGDYTLTSAPQRLRDLTKPPGANDTFYPFLPDGESLLDGEAIERILAGGRFAIINVWRNIAQDPVAT</sequence>
<dbReference type="PANTHER" id="PTHR34598:SF3">
    <property type="entry name" value="OXIDOREDUCTASE AN1597"/>
    <property type="match status" value="1"/>
</dbReference>
<feature type="region of interest" description="Disordered" evidence="1">
    <location>
        <begin position="39"/>
        <end position="58"/>
    </location>
</feature>
<protein>
    <submittedName>
        <fullName evidence="2">Uncharacterized protein</fullName>
    </submittedName>
</protein>
<dbReference type="NCBIfam" id="NF041278">
    <property type="entry name" value="CmcJ_NvfI_EfuI"/>
    <property type="match status" value="1"/>
</dbReference>
<evidence type="ECO:0000256" key="1">
    <source>
        <dbReference type="SAM" id="MobiDB-lite"/>
    </source>
</evidence>
<dbReference type="PANTHER" id="PTHR34598">
    <property type="entry name" value="BLL6449 PROTEIN"/>
    <property type="match status" value="1"/>
</dbReference>
<accession>A0A383F4T5</accession>
<dbReference type="EMBL" id="UINC01231173">
    <property type="protein sequence ID" value="SVE63600.1"/>
    <property type="molecule type" value="Genomic_DNA"/>
</dbReference>
<feature type="non-terminal residue" evidence="2">
    <location>
        <position position="218"/>
    </location>
</feature>
<feature type="compositionally biased region" description="Basic and acidic residues" evidence="1">
    <location>
        <begin position="39"/>
        <end position="50"/>
    </location>
</feature>
<dbReference type="InterPro" id="IPR044053">
    <property type="entry name" value="AsaB-like"/>
</dbReference>
<proteinExistence type="predicted"/>
<dbReference type="GO" id="GO:0016491">
    <property type="term" value="F:oxidoreductase activity"/>
    <property type="evidence" value="ECO:0007669"/>
    <property type="project" value="InterPro"/>
</dbReference>